<keyword evidence="1" id="KW-1133">Transmembrane helix</keyword>
<evidence type="ECO:0000313" key="2">
    <source>
        <dbReference type="EMBL" id="OFI33169.1"/>
    </source>
</evidence>
<dbReference type="OrthoDB" id="7022049at2"/>
<feature type="transmembrane region" description="Helical" evidence="1">
    <location>
        <begin position="68"/>
        <end position="88"/>
    </location>
</feature>
<evidence type="ECO:0000256" key="1">
    <source>
        <dbReference type="SAM" id="Phobius"/>
    </source>
</evidence>
<feature type="transmembrane region" description="Helical" evidence="1">
    <location>
        <begin position="219"/>
        <end position="237"/>
    </location>
</feature>
<gene>
    <name evidence="2" type="ORF">BFC17_02605</name>
</gene>
<protein>
    <recommendedName>
        <fullName evidence="4">DUF4153 domain-containing protein</fullName>
    </recommendedName>
</protein>
<keyword evidence="1" id="KW-0472">Membrane</keyword>
<keyword evidence="3" id="KW-1185">Reference proteome</keyword>
<feature type="transmembrane region" description="Helical" evidence="1">
    <location>
        <begin position="40"/>
        <end position="59"/>
    </location>
</feature>
<dbReference type="InterPro" id="IPR025291">
    <property type="entry name" value="DUF4153"/>
</dbReference>
<keyword evidence="1" id="KW-0812">Transmembrane</keyword>
<feature type="transmembrane region" description="Helical" evidence="1">
    <location>
        <begin position="182"/>
        <end position="199"/>
    </location>
</feature>
<evidence type="ECO:0000313" key="3">
    <source>
        <dbReference type="Proteomes" id="UP000176037"/>
    </source>
</evidence>
<dbReference type="Proteomes" id="UP000176037">
    <property type="component" value="Unassembled WGS sequence"/>
</dbReference>
<dbReference type="RefSeq" id="WP_070177546.1">
    <property type="nucleotide sequence ID" value="NZ_BMJR01000002.1"/>
</dbReference>
<comment type="caution">
    <text evidence="2">The sequence shown here is derived from an EMBL/GenBank/DDBJ whole genome shotgun (WGS) entry which is preliminary data.</text>
</comment>
<organism evidence="2 3">
    <name type="scientific">Alteromonas lipolytica</name>
    <dbReference type="NCBI Taxonomy" id="1856405"/>
    <lineage>
        <taxon>Bacteria</taxon>
        <taxon>Pseudomonadati</taxon>
        <taxon>Pseudomonadota</taxon>
        <taxon>Gammaproteobacteria</taxon>
        <taxon>Alteromonadales</taxon>
        <taxon>Alteromonadaceae</taxon>
        <taxon>Alteromonas/Salinimonas group</taxon>
        <taxon>Alteromonas</taxon>
    </lineage>
</organism>
<feature type="transmembrane region" description="Helical" evidence="1">
    <location>
        <begin position="315"/>
        <end position="336"/>
    </location>
</feature>
<accession>A0A1E8FB87</accession>
<sequence>MEELRYPTRLMLLVALLQGLALLLLHQSIDFEFWPATAPQWLFAAYALVIIGPGMYLLGVNDRNKIRLVTYIAPFAALCALLAFYTGGQAIPSSPSRLDTLLAPMTFTLALLTFKALMYVQVKTADEPFVYPQLFHYSWRNLLTLGLALAFTLVTWGVLMLWAGLFSVINIDFFGELFEQKWFYYPALNLALALGVILIRRLSVIVDTIKQLQQALLKYLLVLLVFVSVIFLLALPFTGLSPLWEEGPGSYLILWMQACLLFALNSVYQGNADERPYSPFIHRFIYLGILLLPVYSGLVFYGLSLRVEQYGWSVSRYWGMIVWMFLALFSLGYVTCIARYRDDWIAGLGRINVAMGWLLMLVMVLVNSPFADLRKLTADSQLARIESGQTDLQDIDIPYFANQLALPGYLAIEHLKQTYGDSHPTLALRLSRAYQENAIEPEQDRLMVVNSIECLNDCEMPSELADVIYDNLTKSNYLLRQAEHIYLLAVDPDGDNQTDYLLMLETNYLVDATLYIRRNSNWYPIDIEDLGPAGKNKTMTLREYLQALEVNYRQPQYRIMQIGDFHFNVTLKEQLKSSPEQGQ</sequence>
<feature type="transmembrane region" description="Helical" evidence="1">
    <location>
        <begin position="100"/>
        <end position="120"/>
    </location>
</feature>
<feature type="transmembrane region" description="Helical" evidence="1">
    <location>
        <begin position="141"/>
        <end position="162"/>
    </location>
</feature>
<feature type="transmembrane region" description="Helical" evidence="1">
    <location>
        <begin position="280"/>
        <end position="303"/>
    </location>
</feature>
<feature type="transmembrane region" description="Helical" evidence="1">
    <location>
        <begin position="348"/>
        <end position="366"/>
    </location>
</feature>
<feature type="transmembrane region" description="Helical" evidence="1">
    <location>
        <begin position="249"/>
        <end position="268"/>
    </location>
</feature>
<dbReference type="EMBL" id="MJIC01000015">
    <property type="protein sequence ID" value="OFI33169.1"/>
    <property type="molecule type" value="Genomic_DNA"/>
</dbReference>
<proteinExistence type="predicted"/>
<reference evidence="2 3" key="1">
    <citation type="submission" date="2016-09" db="EMBL/GenBank/DDBJ databases">
        <title>Alteromonas lipolytica, a new species isolated from sea water.</title>
        <authorList>
            <person name="Wu Y.-H."/>
            <person name="Cheng H."/>
            <person name="Xu X.-W."/>
        </authorList>
    </citation>
    <scope>NUCLEOTIDE SEQUENCE [LARGE SCALE GENOMIC DNA]</scope>
    <source>
        <strain evidence="2 3">JW12</strain>
    </source>
</reference>
<dbReference type="Pfam" id="PF13687">
    <property type="entry name" value="DUF4153"/>
    <property type="match status" value="1"/>
</dbReference>
<name>A0A1E8FB87_9ALTE</name>
<dbReference type="AlphaFoldDB" id="A0A1E8FB87"/>
<evidence type="ECO:0008006" key="4">
    <source>
        <dbReference type="Google" id="ProtNLM"/>
    </source>
</evidence>
<dbReference type="STRING" id="1856405.BFC17_02605"/>